<dbReference type="PANTHER" id="PTHR37023:SF1">
    <property type="entry name" value="ISSOD25 TRANSPOSASE TNPA_ISSOD25"/>
    <property type="match status" value="1"/>
</dbReference>
<dbReference type="STRING" id="649349.Lbys_0982"/>
<dbReference type="GO" id="GO:0003700">
    <property type="term" value="F:DNA-binding transcription factor activity"/>
    <property type="evidence" value="ECO:0007669"/>
    <property type="project" value="InterPro"/>
</dbReference>
<dbReference type="Gene3D" id="1.10.10.60">
    <property type="entry name" value="Homeodomain-like"/>
    <property type="match status" value="1"/>
</dbReference>
<dbReference type="PROSITE" id="PS01124">
    <property type="entry name" value="HTH_ARAC_FAMILY_2"/>
    <property type="match status" value="1"/>
</dbReference>
<keyword evidence="3" id="KW-0804">Transcription</keyword>
<dbReference type="InterPro" id="IPR011010">
    <property type="entry name" value="DNA_brk_join_enz"/>
</dbReference>
<reference key="1">
    <citation type="submission" date="2010-11" db="EMBL/GenBank/DDBJ databases">
        <title>The complete genome of Leadbetterella byssophila DSM 17132.</title>
        <authorList>
            <consortium name="US DOE Joint Genome Institute (JGI-PGF)"/>
            <person name="Lucas S."/>
            <person name="Copeland A."/>
            <person name="Lapidus A."/>
            <person name="Glavina del Rio T."/>
            <person name="Dalin E."/>
            <person name="Tice H."/>
            <person name="Bruce D."/>
            <person name="Goodwin L."/>
            <person name="Pitluck S."/>
            <person name="Kyrpides N."/>
            <person name="Mavromatis K."/>
            <person name="Ivanova N."/>
            <person name="Teshima H."/>
            <person name="Brettin T."/>
            <person name="Detter J.C."/>
            <person name="Han C."/>
            <person name="Tapia R."/>
            <person name="Land M."/>
            <person name="Hauser L."/>
            <person name="Markowitz V."/>
            <person name="Cheng J.-F."/>
            <person name="Hugenholtz P."/>
            <person name="Woyke T."/>
            <person name="Wu D."/>
            <person name="Tindall B."/>
            <person name="Pomrenke H.G."/>
            <person name="Brambilla E."/>
            <person name="Klenk H.-P."/>
            <person name="Eisen J.A."/>
        </authorList>
    </citation>
    <scope>NUCLEOTIDE SEQUENCE [LARGE SCALE GENOMIC DNA]</scope>
    <source>
        <strain>DSM 17132</strain>
    </source>
</reference>
<sequence>MSVVERTNKYLNRACNEITGFSELLQRFERKISILGRSKRTFENYSRRVAALALHFESLPTDLHPEQVKDYLFELQQRSHSSSQSYFKHTVYGLRFLLNSENLPYDYLHLPSIPKEKKLPVILSREEIWRILQHDGLLFEKNWVVYAKRPLGGPKQVIEYLGRYTHKVAISNHRIKNVTEQEVTISYKDYKDQSKTKQLTLKNEEFTRRFSLHILPKRFVQIRHYGILSSSRKRGKLQKFLFKTTVFAYIRMLKMEHAIQLLRQNMPAANVAYELGYEYPQHFSTAFKSYAGAYPSNFIPT</sequence>
<dbReference type="GO" id="GO:0043565">
    <property type="term" value="F:sequence-specific DNA binding"/>
    <property type="evidence" value="ECO:0007669"/>
    <property type="project" value="InterPro"/>
</dbReference>
<evidence type="ECO:0000256" key="1">
    <source>
        <dbReference type="ARBA" id="ARBA00023015"/>
    </source>
</evidence>
<evidence type="ECO:0000313" key="5">
    <source>
        <dbReference type="EMBL" id="ADQ16714.1"/>
    </source>
</evidence>
<dbReference type="Pfam" id="PF04986">
    <property type="entry name" value="Y2_Tnp"/>
    <property type="match status" value="1"/>
</dbReference>
<evidence type="ECO:0000259" key="4">
    <source>
        <dbReference type="PROSITE" id="PS01124"/>
    </source>
</evidence>
<dbReference type="SUPFAM" id="SSF56349">
    <property type="entry name" value="DNA breaking-rejoining enzymes"/>
    <property type="match status" value="1"/>
</dbReference>
<keyword evidence="1" id="KW-0805">Transcription regulation</keyword>
<dbReference type="EMBL" id="CP002305">
    <property type="protein sequence ID" value="ADQ16714.1"/>
    <property type="molecule type" value="Genomic_DNA"/>
</dbReference>
<dbReference type="GO" id="GO:0006313">
    <property type="term" value="P:DNA transposition"/>
    <property type="evidence" value="ECO:0007669"/>
    <property type="project" value="InterPro"/>
</dbReference>
<keyword evidence="2" id="KW-0238">DNA-binding</keyword>
<proteinExistence type="predicted"/>
<dbReference type="InterPro" id="IPR010998">
    <property type="entry name" value="Integrase_recombinase_N"/>
</dbReference>
<evidence type="ECO:0000313" key="6">
    <source>
        <dbReference type="Proteomes" id="UP000007435"/>
    </source>
</evidence>
<dbReference type="KEGG" id="lby:Lbys_0982"/>
<evidence type="ECO:0000256" key="2">
    <source>
        <dbReference type="ARBA" id="ARBA00023125"/>
    </source>
</evidence>
<organism evidence="5 6">
    <name type="scientific">Leadbetterella byssophila (strain DSM 17132 / JCM 16389 / KACC 11308 / NBRC 106382 / 4M15)</name>
    <dbReference type="NCBI Taxonomy" id="649349"/>
    <lineage>
        <taxon>Bacteria</taxon>
        <taxon>Pseudomonadati</taxon>
        <taxon>Bacteroidota</taxon>
        <taxon>Cytophagia</taxon>
        <taxon>Cytophagales</taxon>
        <taxon>Leadbetterellaceae</taxon>
        <taxon>Leadbetterella</taxon>
    </lineage>
</organism>
<name>E4RS62_LEAB4</name>
<dbReference type="InterPro" id="IPR007069">
    <property type="entry name" value="Transposase_32"/>
</dbReference>
<dbReference type="Pfam" id="PF13495">
    <property type="entry name" value="Phage_int_SAM_4"/>
    <property type="match status" value="1"/>
</dbReference>
<dbReference type="Pfam" id="PF12833">
    <property type="entry name" value="HTH_18"/>
    <property type="match status" value="1"/>
</dbReference>
<reference evidence="5 6" key="2">
    <citation type="journal article" date="2011" name="Stand. Genomic Sci.">
        <title>Complete genome sequence of Leadbetterella byssophila type strain (4M15).</title>
        <authorList>
            <person name="Abt B."/>
            <person name="Teshima H."/>
            <person name="Lucas S."/>
            <person name="Lapidus A."/>
            <person name="Del Rio T.G."/>
            <person name="Nolan M."/>
            <person name="Tice H."/>
            <person name="Cheng J.F."/>
            <person name="Pitluck S."/>
            <person name="Liolios K."/>
            <person name="Pagani I."/>
            <person name="Ivanova N."/>
            <person name="Mavromatis K."/>
            <person name="Pati A."/>
            <person name="Tapia R."/>
            <person name="Han C."/>
            <person name="Goodwin L."/>
            <person name="Chen A."/>
            <person name="Palaniappan K."/>
            <person name="Land M."/>
            <person name="Hauser L."/>
            <person name="Chang Y.J."/>
            <person name="Jeffries C.D."/>
            <person name="Rohde M."/>
            <person name="Goker M."/>
            <person name="Tindall B.J."/>
            <person name="Detter J.C."/>
            <person name="Woyke T."/>
            <person name="Bristow J."/>
            <person name="Eisen J.A."/>
            <person name="Markowitz V."/>
            <person name="Hugenholtz P."/>
            <person name="Klenk H.P."/>
            <person name="Kyrpides N.C."/>
        </authorList>
    </citation>
    <scope>NUCLEOTIDE SEQUENCE [LARGE SCALE GENOMIC DNA]</scope>
    <source>
        <strain evidence="6">DSM 17132 / JCM 16389 / KACC 11308 / NBRC 106382 / 4M15</strain>
    </source>
</reference>
<gene>
    <name evidence="5" type="ordered locus">Lbys_0982</name>
</gene>
<feature type="domain" description="HTH araC/xylS-type" evidence="4">
    <location>
        <begin position="249"/>
        <end position="301"/>
    </location>
</feature>
<dbReference type="SUPFAM" id="SSF46689">
    <property type="entry name" value="Homeodomain-like"/>
    <property type="match status" value="1"/>
</dbReference>
<dbReference type="PANTHER" id="PTHR37023">
    <property type="entry name" value="TRANSPOSASE"/>
    <property type="match status" value="1"/>
</dbReference>
<dbReference type="InterPro" id="IPR004107">
    <property type="entry name" value="Integrase_SAM-like_N"/>
</dbReference>
<dbReference type="InterPro" id="IPR018060">
    <property type="entry name" value="HTH_AraC"/>
</dbReference>
<dbReference type="Proteomes" id="UP000007435">
    <property type="component" value="Chromosome"/>
</dbReference>
<evidence type="ECO:0000256" key="3">
    <source>
        <dbReference type="ARBA" id="ARBA00023163"/>
    </source>
</evidence>
<dbReference type="AlphaFoldDB" id="E4RS62"/>
<dbReference type="InterPro" id="IPR009057">
    <property type="entry name" value="Homeodomain-like_sf"/>
</dbReference>
<dbReference type="HOGENOM" id="CLU_959061_0_0_10"/>
<dbReference type="GO" id="GO:0004803">
    <property type="term" value="F:transposase activity"/>
    <property type="evidence" value="ECO:0007669"/>
    <property type="project" value="InterPro"/>
</dbReference>
<accession>E4RS62</accession>
<keyword evidence="6" id="KW-1185">Reference proteome</keyword>
<dbReference type="eggNOG" id="COG2207">
    <property type="taxonomic scope" value="Bacteria"/>
</dbReference>
<dbReference type="GO" id="GO:0015074">
    <property type="term" value="P:DNA integration"/>
    <property type="evidence" value="ECO:0007669"/>
    <property type="project" value="InterPro"/>
</dbReference>
<dbReference type="SMART" id="SM00342">
    <property type="entry name" value="HTH_ARAC"/>
    <property type="match status" value="1"/>
</dbReference>
<protein>
    <submittedName>
        <fullName evidence="5">Transposase</fullName>
    </submittedName>
</protein>
<dbReference type="Gene3D" id="1.10.150.130">
    <property type="match status" value="1"/>
</dbReference>